<accession>A0A6M2EKR2</accession>
<dbReference type="GO" id="GO:0016746">
    <property type="term" value="F:acyltransferase activity"/>
    <property type="evidence" value="ECO:0007669"/>
    <property type="project" value="UniProtKB-KW"/>
</dbReference>
<evidence type="ECO:0000313" key="4">
    <source>
        <dbReference type="EMBL" id="NUU85957.1"/>
    </source>
</evidence>
<dbReference type="Gene3D" id="3.30.559.10">
    <property type="entry name" value="Chloramphenicol acetyltransferase-like domain"/>
    <property type="match status" value="2"/>
</dbReference>
<keyword evidence="3" id="KW-0012">Acyltransferase</keyword>
<reference evidence="4" key="1">
    <citation type="submission" date="2020-03" db="EMBL/GenBank/DDBJ databases">
        <authorList>
            <person name="Zhang R."/>
        </authorList>
    </citation>
    <scope>NUCLEOTIDE SEQUENCE</scope>
</reference>
<evidence type="ECO:0000256" key="3">
    <source>
        <dbReference type="ARBA" id="ARBA00023315"/>
    </source>
</evidence>
<name>A0A6M2EKR2_9ROSI</name>
<dbReference type="EMBL" id="GILB01005624">
    <property type="protein sequence ID" value="NUU85957.1"/>
    <property type="molecule type" value="Transcribed_RNA"/>
</dbReference>
<dbReference type="AlphaFoldDB" id="A0A6M2EKR2"/>
<evidence type="ECO:0000256" key="1">
    <source>
        <dbReference type="ARBA" id="ARBA00009861"/>
    </source>
</evidence>
<sequence>MKIEITSRKWITPSSPTPPHLQSLKISSFDQHGQSHYVPSFYFYPANEEECGVINNAEKSLRLQKSLSEVLTLYYPFAGRYSSDEPLIECNDKGAEYLEAQVAGSLSQLLISDEELETQLQNHFVPPMFDPINSPPLVVQFNRFECGGIAIGVSITHKMVDAFSAFGFITAWATACRTGIHKASPPSFELGSIFPPRDAFRIENWERKATATNKIVTKRFVFDAVAISNLKAAVSASARTNSSELPKQQITRVKAVAALIWRSCIRVSQAVHGRMRPSIIKFPINLRGKTNLPIPENSCGNFAGWSAPHFMPNDEGEVKIHELVSRIHDGIEQTLSNYAKASSSDEFFIMVMNDFRKLDEALKQTEQQDVYLFSCWCRFPMYEADFGWGKPTLVSRGVQAHKEMILLFDTKDGNGIDAWVSLEENNMLLFQQDPDLLAFTT</sequence>
<dbReference type="InterPro" id="IPR023213">
    <property type="entry name" value="CAT-like_dom_sf"/>
</dbReference>
<dbReference type="PANTHER" id="PTHR31623">
    <property type="entry name" value="F21J9.9"/>
    <property type="match status" value="1"/>
</dbReference>
<comment type="similarity">
    <text evidence="1">Belongs to the plant acyltransferase family.</text>
</comment>
<keyword evidence="2" id="KW-0808">Transferase</keyword>
<proteinExistence type="inferred from homology"/>
<organism evidence="4">
    <name type="scientific">Populus davidiana</name>
    <dbReference type="NCBI Taxonomy" id="266767"/>
    <lineage>
        <taxon>Eukaryota</taxon>
        <taxon>Viridiplantae</taxon>
        <taxon>Streptophyta</taxon>
        <taxon>Embryophyta</taxon>
        <taxon>Tracheophyta</taxon>
        <taxon>Spermatophyta</taxon>
        <taxon>Magnoliopsida</taxon>
        <taxon>eudicotyledons</taxon>
        <taxon>Gunneridae</taxon>
        <taxon>Pentapetalae</taxon>
        <taxon>rosids</taxon>
        <taxon>fabids</taxon>
        <taxon>Malpighiales</taxon>
        <taxon>Salicaceae</taxon>
        <taxon>Saliceae</taxon>
        <taxon>Populus</taxon>
    </lineage>
</organism>
<evidence type="ECO:0000256" key="2">
    <source>
        <dbReference type="ARBA" id="ARBA00022679"/>
    </source>
</evidence>
<protein>
    <submittedName>
        <fullName evidence="4">Uncharacterized protein</fullName>
    </submittedName>
</protein>
<dbReference type="Pfam" id="PF02458">
    <property type="entry name" value="Transferase"/>
    <property type="match status" value="1"/>
</dbReference>
<dbReference type="PANTHER" id="PTHR31623:SF124">
    <property type="entry name" value="VINORINE SYNTHASE-RELATED"/>
    <property type="match status" value="1"/>
</dbReference>